<evidence type="ECO:0000313" key="11">
    <source>
        <dbReference type="Proteomes" id="UP000085678"/>
    </source>
</evidence>
<dbReference type="Pfam" id="PF13330">
    <property type="entry name" value="Mucin2_WxxW"/>
    <property type="match status" value="1"/>
</dbReference>
<protein>
    <submittedName>
        <fullName evidence="12">Neuronal pentraxin-2-like</fullName>
    </submittedName>
</protein>
<keyword evidence="4" id="KW-0479">Metal-binding</keyword>
<organism evidence="11 12">
    <name type="scientific">Lingula anatina</name>
    <name type="common">Brachiopod</name>
    <name type="synonym">Lingula unguis</name>
    <dbReference type="NCBI Taxonomy" id="7574"/>
    <lineage>
        <taxon>Eukaryota</taxon>
        <taxon>Metazoa</taxon>
        <taxon>Spiralia</taxon>
        <taxon>Lophotrochozoa</taxon>
        <taxon>Brachiopoda</taxon>
        <taxon>Linguliformea</taxon>
        <taxon>Lingulata</taxon>
        <taxon>Lingulida</taxon>
        <taxon>Linguloidea</taxon>
        <taxon>Lingulidae</taxon>
        <taxon>Lingula</taxon>
    </lineage>
</organism>
<keyword evidence="11" id="KW-1185">Reference proteome</keyword>
<dbReference type="InterPro" id="IPR051360">
    <property type="entry name" value="Neuronal_Pentraxin_Related"/>
</dbReference>
<name>A0A1S3IU10_LINAN</name>
<evidence type="ECO:0000256" key="2">
    <source>
        <dbReference type="ARBA" id="ARBA00004613"/>
    </source>
</evidence>
<comment type="caution">
    <text evidence="9">Lacks conserved residue(s) required for the propagation of feature annotation.</text>
</comment>
<keyword evidence="7" id="KW-1015">Disulfide bond</keyword>
<dbReference type="AlphaFoldDB" id="A0A1S3IU10"/>
<dbReference type="RefSeq" id="XP_013401690.2">
    <property type="nucleotide sequence ID" value="XM_013546236.2"/>
</dbReference>
<dbReference type="KEGG" id="lak:106167446"/>
<evidence type="ECO:0000313" key="12">
    <source>
        <dbReference type="RefSeq" id="XP_013401690.2"/>
    </source>
</evidence>
<dbReference type="PANTHER" id="PTHR19277">
    <property type="entry name" value="PENTRAXIN"/>
    <property type="match status" value="1"/>
</dbReference>
<evidence type="ECO:0000256" key="6">
    <source>
        <dbReference type="ARBA" id="ARBA00022837"/>
    </source>
</evidence>
<dbReference type="Proteomes" id="UP000085678">
    <property type="component" value="Unplaced"/>
</dbReference>
<dbReference type="InterPro" id="IPR025155">
    <property type="entry name" value="WxxW_domain"/>
</dbReference>
<dbReference type="PROSITE" id="PS51828">
    <property type="entry name" value="PTX_2"/>
    <property type="match status" value="1"/>
</dbReference>
<dbReference type="GeneID" id="106167446"/>
<dbReference type="InterPro" id="IPR001759">
    <property type="entry name" value="PTX_dom"/>
</dbReference>
<keyword evidence="3" id="KW-0964">Secreted</keyword>
<evidence type="ECO:0000256" key="1">
    <source>
        <dbReference type="ARBA" id="ARBA00001913"/>
    </source>
</evidence>
<keyword evidence="8" id="KW-0325">Glycoprotein</keyword>
<accession>A0A1S3IU10</accession>
<dbReference type="SMART" id="SM00159">
    <property type="entry name" value="PTX"/>
    <property type="match status" value="1"/>
</dbReference>
<evidence type="ECO:0000256" key="5">
    <source>
        <dbReference type="ARBA" id="ARBA00022729"/>
    </source>
</evidence>
<dbReference type="Gene3D" id="2.60.120.200">
    <property type="match status" value="1"/>
</dbReference>
<dbReference type="PANTHER" id="PTHR19277:SF125">
    <property type="entry name" value="B6"/>
    <property type="match status" value="1"/>
</dbReference>
<keyword evidence="6" id="KW-0106">Calcium</keyword>
<feature type="domain" description="Pentraxin (PTX)" evidence="10">
    <location>
        <begin position="7"/>
        <end position="209"/>
    </location>
</feature>
<evidence type="ECO:0000256" key="4">
    <source>
        <dbReference type="ARBA" id="ARBA00022723"/>
    </source>
</evidence>
<dbReference type="GO" id="GO:0005576">
    <property type="term" value="C:extracellular region"/>
    <property type="evidence" value="ECO:0007669"/>
    <property type="project" value="UniProtKB-SubCell"/>
</dbReference>
<keyword evidence="5" id="KW-0732">Signal</keyword>
<proteinExistence type="predicted"/>
<dbReference type="OrthoDB" id="547680at2759"/>
<evidence type="ECO:0000256" key="7">
    <source>
        <dbReference type="ARBA" id="ARBA00023157"/>
    </source>
</evidence>
<dbReference type="SUPFAM" id="SSF49899">
    <property type="entry name" value="Concanavalin A-like lectins/glucanases"/>
    <property type="match status" value="1"/>
</dbReference>
<dbReference type="InterPro" id="IPR013320">
    <property type="entry name" value="ConA-like_dom_sf"/>
</dbReference>
<dbReference type="GO" id="GO:0046872">
    <property type="term" value="F:metal ion binding"/>
    <property type="evidence" value="ECO:0007669"/>
    <property type="project" value="UniProtKB-KW"/>
</dbReference>
<comment type="subcellular location">
    <subcellularLocation>
        <location evidence="2">Secreted</location>
    </subcellularLocation>
</comment>
<dbReference type="InParanoid" id="A0A1S3IU10"/>
<comment type="cofactor">
    <cofactor evidence="1">
        <name>Ca(2+)</name>
        <dbReference type="ChEBI" id="CHEBI:29108"/>
    </cofactor>
</comment>
<evidence type="ECO:0000256" key="9">
    <source>
        <dbReference type="PROSITE-ProRule" id="PRU01172"/>
    </source>
</evidence>
<dbReference type="InterPro" id="IPR000884">
    <property type="entry name" value="TSP1_rpt"/>
</dbReference>
<gene>
    <name evidence="12" type="primary">LOC106167446</name>
</gene>
<evidence type="ECO:0000256" key="8">
    <source>
        <dbReference type="ARBA" id="ARBA00023180"/>
    </source>
</evidence>
<evidence type="ECO:0000256" key="3">
    <source>
        <dbReference type="ARBA" id="ARBA00022525"/>
    </source>
</evidence>
<evidence type="ECO:0000259" key="10">
    <source>
        <dbReference type="PROSITE" id="PS51828"/>
    </source>
</evidence>
<dbReference type="PRINTS" id="PR00895">
    <property type="entry name" value="PENTAXIN"/>
</dbReference>
<dbReference type="PROSITE" id="PS50092">
    <property type="entry name" value="TSP1"/>
    <property type="match status" value="1"/>
</dbReference>
<reference evidence="12" key="1">
    <citation type="submission" date="2025-08" db="UniProtKB">
        <authorList>
            <consortium name="RefSeq"/>
        </authorList>
    </citation>
    <scope>IDENTIFICATION</scope>
    <source>
        <tissue evidence="12">Gonads</tissue>
    </source>
</reference>
<sequence>MKQKKKTSVAYWSPPQSTRRYLQLRPEKVRMSAITACLRIKTTLTSGETCILSYATPEYDNTFLFEYHSEGTIGVYVNGERKIISVPGYQIFDGVWHHWCFTWKRRGGKWALYVDGEKKASGSGFVRYKTMPADGVWLVGQDQDNVGGGFQAEQSFLGHLSSVNVWDHIDVNINAAANCDDTIGGNVIAWNNVTVVNHGVATYDTDLCSDSREWPDQPECDATCAGGNQSRTRECLPVGSVCTGSTVEKRGPCCGFRCQYWTDWMDKDDPSKDGDWEVDETPCAAAAFLSEPIIAECRVVQTQQPWDASGYQYFLPCSVYGVVCRNAENEVNWREGDPPVCPDLEIRYLCRYL</sequence>
<dbReference type="Pfam" id="PF00354">
    <property type="entry name" value="Pentaxin"/>
    <property type="match status" value="1"/>
</dbReference>